<dbReference type="AlphaFoldDB" id="A0A0E9LXX5"/>
<evidence type="ECO:0000256" key="1">
    <source>
        <dbReference type="SAM" id="Phobius"/>
    </source>
</evidence>
<dbReference type="STRING" id="1236989.JCM15548_12680"/>
<feature type="transmembrane region" description="Helical" evidence="1">
    <location>
        <begin position="47"/>
        <end position="66"/>
    </location>
</feature>
<keyword evidence="1" id="KW-1133">Transmembrane helix</keyword>
<evidence type="ECO:0000313" key="2">
    <source>
        <dbReference type="EMBL" id="GAO30412.1"/>
    </source>
</evidence>
<gene>
    <name evidence="2" type="ORF">JCM15548_12680</name>
</gene>
<keyword evidence="3" id="KW-1185">Reference proteome</keyword>
<name>A0A0E9LXX5_9BACT</name>
<proteinExistence type="predicted"/>
<evidence type="ECO:0000313" key="3">
    <source>
        <dbReference type="Proteomes" id="UP000032900"/>
    </source>
</evidence>
<dbReference type="Proteomes" id="UP000032900">
    <property type="component" value="Unassembled WGS sequence"/>
</dbReference>
<keyword evidence="1" id="KW-0472">Membrane</keyword>
<protein>
    <submittedName>
        <fullName evidence="2">Uncharacterized protein</fullName>
    </submittedName>
</protein>
<dbReference type="EMBL" id="BAZW01000023">
    <property type="protein sequence ID" value="GAO30412.1"/>
    <property type="molecule type" value="Genomic_DNA"/>
</dbReference>
<sequence length="366" mass="41320">MQAFAYMGAAAAAAASLVFTVKGVSISLSAIMASGAGASVAGTVLLAIWPILVLAALTIFFAWLAASTAYSPQVLFYANYLFNLDGLKDLKLNYAELTCEALMAEIESSKNEIISKTFAHFRDFDAAIREFESLYPMLVINANSEDQQKGVLVYDGRRGADKQFENRVRYLDFEGQFLQFSSSIAVEYGLLSVRPDKQHGNGVCVFFVGYEEVKFFKDSFQFTVGYDLRSVPEERFYDEAWFFIRLILNEGQGQYWPNNASNQQARYYVVKARLKESGEVKADLNDLYKTSVGKEYIDLSTDFLNRGNTLEAFEDYQKRKTLTIWSVDEFMAETGLQPGRISTIKRSNDEVNPETERFLTNFLKSK</sequence>
<comment type="caution">
    <text evidence="2">The sequence shown here is derived from an EMBL/GenBank/DDBJ whole genome shotgun (WGS) entry which is preliminary data.</text>
</comment>
<keyword evidence="1" id="KW-0812">Transmembrane</keyword>
<reference evidence="2 3" key="1">
    <citation type="journal article" date="2015" name="Microbes Environ.">
        <title>Distribution and evolution of nitrogen fixation genes in the phylum bacteroidetes.</title>
        <authorList>
            <person name="Inoue J."/>
            <person name="Oshima K."/>
            <person name="Suda W."/>
            <person name="Sakamoto M."/>
            <person name="Iino T."/>
            <person name="Noda S."/>
            <person name="Hongoh Y."/>
            <person name="Hattori M."/>
            <person name="Ohkuma M."/>
        </authorList>
    </citation>
    <scope>NUCLEOTIDE SEQUENCE [LARGE SCALE GENOMIC DNA]</scope>
    <source>
        <strain evidence="2">JCM 15548</strain>
    </source>
</reference>
<accession>A0A0E9LXX5</accession>
<organism evidence="2 3">
    <name type="scientific">Geofilum rubicundum JCM 15548</name>
    <dbReference type="NCBI Taxonomy" id="1236989"/>
    <lineage>
        <taxon>Bacteria</taxon>
        <taxon>Pseudomonadati</taxon>
        <taxon>Bacteroidota</taxon>
        <taxon>Bacteroidia</taxon>
        <taxon>Marinilabiliales</taxon>
        <taxon>Marinilabiliaceae</taxon>
        <taxon>Geofilum</taxon>
    </lineage>
</organism>